<feature type="region of interest" description="Disordered" evidence="1">
    <location>
        <begin position="61"/>
        <end position="113"/>
    </location>
</feature>
<protein>
    <submittedName>
        <fullName evidence="3">Uncharacterized protein</fullName>
    </submittedName>
</protein>
<feature type="signal peptide" evidence="2">
    <location>
        <begin position="1"/>
        <end position="34"/>
    </location>
</feature>
<dbReference type="OrthoDB" id="8212403at2"/>
<organism evidence="3 4">
    <name type="scientific">Rhodopirellula bahusiensis</name>
    <dbReference type="NCBI Taxonomy" id="2014065"/>
    <lineage>
        <taxon>Bacteria</taxon>
        <taxon>Pseudomonadati</taxon>
        <taxon>Planctomycetota</taxon>
        <taxon>Planctomycetia</taxon>
        <taxon>Pirellulales</taxon>
        <taxon>Pirellulaceae</taxon>
        <taxon>Rhodopirellula</taxon>
    </lineage>
</organism>
<feature type="chain" id="PRO_5013693027" evidence="2">
    <location>
        <begin position="35"/>
        <end position="655"/>
    </location>
</feature>
<keyword evidence="4" id="KW-1185">Reference proteome</keyword>
<evidence type="ECO:0000256" key="1">
    <source>
        <dbReference type="SAM" id="MobiDB-lite"/>
    </source>
</evidence>
<proteinExistence type="predicted"/>
<dbReference type="GeneID" id="90607570"/>
<dbReference type="AlphaFoldDB" id="A0A2G1WCC3"/>
<evidence type="ECO:0000313" key="4">
    <source>
        <dbReference type="Proteomes" id="UP000225740"/>
    </source>
</evidence>
<keyword evidence="2" id="KW-0732">Signal</keyword>
<sequence>MNDNTNRHRFGPAGLLLCACVVMSCAVMPSIGLAQEANEKSKSSFFPFPIRFGMKSDAEIKGRTDASESKTATSTAKQTASASGTSPRRIPVERNLGKPKHAAFDDSNEDSGENLSVVQVQHIDVGSMRSSRSKLPADGRVVVPGTDGLPHFETPGEVTSVEILDADGNPISSELEEGEYYYGSQPAPVRVGQPLPGTLTVPARTAQAPMNNFVPHSVDGEMIDGVVVDGEWIGENGNYVGDMGETYIEGESVLMEGGSHGHSTACDECGGGCVGVCDQRIDARIRVLAHALSDPLHDLWIRADYMQLWVDGQHAPSLVTTGGAGTARDDAGEIGQVGTETLYGGMLGDDSRAAGRFEIGRYLGDTGLAISGSILFSEDISSRFSADGSQYSILARPYVDVTPGGINNGEAADLIQFNNDLRGNLSVDSSTEFGGADVLMRALLINQRGRQMESFVGYRFLQLDDRLTIQDERRALVDGGGMQAGSLLEQTDDFSVENRFHGATMGIRSTTSGPVWSFNTAVQLGIGVTHSSVAASGASVSTEPQAGGGVITSRSNTGLLVRSTNSGVREFDELAVAPEIQLSVTRHFWNDWDVTIGYQFLYLSRVMRAAEQIDPLLNLSDLSIGGFEGSRRPDPAGTYNDLLAHGITFGVFHPF</sequence>
<dbReference type="EMBL" id="NIZW01000002">
    <property type="protein sequence ID" value="PHQ36684.1"/>
    <property type="molecule type" value="Genomic_DNA"/>
</dbReference>
<reference evidence="3 4" key="1">
    <citation type="submission" date="2017-06" db="EMBL/GenBank/DDBJ databases">
        <title>Description of Rhodopirellula bahusiensis sp. nov.</title>
        <authorList>
            <person name="Kizina J."/>
            <person name="Harder J."/>
        </authorList>
    </citation>
    <scope>NUCLEOTIDE SEQUENCE [LARGE SCALE GENOMIC DNA]</scope>
    <source>
        <strain evidence="3 4">SWK21</strain>
    </source>
</reference>
<dbReference type="InterPro" id="IPR011446">
    <property type="entry name" value="BBP7"/>
</dbReference>
<dbReference type="Proteomes" id="UP000225740">
    <property type="component" value="Unassembled WGS sequence"/>
</dbReference>
<dbReference type="Pfam" id="PF07585">
    <property type="entry name" value="BBP7"/>
    <property type="match status" value="1"/>
</dbReference>
<gene>
    <name evidence="3" type="ORF">CEE69_04865</name>
</gene>
<name>A0A2G1WCC3_9BACT</name>
<dbReference type="PROSITE" id="PS51257">
    <property type="entry name" value="PROKAR_LIPOPROTEIN"/>
    <property type="match status" value="1"/>
</dbReference>
<evidence type="ECO:0000313" key="3">
    <source>
        <dbReference type="EMBL" id="PHQ36684.1"/>
    </source>
</evidence>
<evidence type="ECO:0000256" key="2">
    <source>
        <dbReference type="SAM" id="SignalP"/>
    </source>
</evidence>
<feature type="compositionally biased region" description="Low complexity" evidence="1">
    <location>
        <begin position="69"/>
        <end position="86"/>
    </location>
</feature>
<accession>A0A2G1WCC3</accession>
<comment type="caution">
    <text evidence="3">The sequence shown here is derived from an EMBL/GenBank/DDBJ whole genome shotgun (WGS) entry which is preliminary data.</text>
</comment>
<dbReference type="RefSeq" id="WP_099259581.1">
    <property type="nucleotide sequence ID" value="NZ_NIZW01000002.1"/>
</dbReference>